<dbReference type="OrthoDB" id="6612379at2759"/>
<protein>
    <submittedName>
        <fullName evidence="1">Uncharacterized protein</fullName>
    </submittedName>
</protein>
<organism evidence="1 2">
    <name type="scientific">Brachionus calyciflorus</name>
    <dbReference type="NCBI Taxonomy" id="104777"/>
    <lineage>
        <taxon>Eukaryota</taxon>
        <taxon>Metazoa</taxon>
        <taxon>Spiralia</taxon>
        <taxon>Gnathifera</taxon>
        <taxon>Rotifera</taxon>
        <taxon>Eurotatoria</taxon>
        <taxon>Monogononta</taxon>
        <taxon>Pseudotrocha</taxon>
        <taxon>Ploima</taxon>
        <taxon>Brachionidae</taxon>
        <taxon>Brachionus</taxon>
    </lineage>
</organism>
<proteinExistence type="predicted"/>
<reference evidence="1" key="1">
    <citation type="submission" date="2021-02" db="EMBL/GenBank/DDBJ databases">
        <authorList>
            <person name="Nowell W R."/>
        </authorList>
    </citation>
    <scope>NUCLEOTIDE SEQUENCE</scope>
    <source>
        <strain evidence="1">Ploen Becks lab</strain>
    </source>
</reference>
<accession>A0A814RLZ9</accession>
<evidence type="ECO:0000313" key="1">
    <source>
        <dbReference type="EMBL" id="CAF1135215.1"/>
    </source>
</evidence>
<sequence>MPDLPKTIDKIVIDEEYSMTNVASRFLLFDTNDSNRAIGFASDRGLEILQACAQRHANATFKITVELIYQSLIIHVFFREQLFPCALMVNKKENSYDNILDKLKRK</sequence>
<name>A0A814RLZ9_9BILA</name>
<dbReference type="Proteomes" id="UP000663879">
    <property type="component" value="Unassembled WGS sequence"/>
</dbReference>
<evidence type="ECO:0000313" key="2">
    <source>
        <dbReference type="Proteomes" id="UP000663879"/>
    </source>
</evidence>
<dbReference type="EMBL" id="CAJNOC010009962">
    <property type="protein sequence ID" value="CAF1135215.1"/>
    <property type="molecule type" value="Genomic_DNA"/>
</dbReference>
<keyword evidence="2" id="KW-1185">Reference proteome</keyword>
<comment type="caution">
    <text evidence="1">The sequence shown here is derived from an EMBL/GenBank/DDBJ whole genome shotgun (WGS) entry which is preliminary data.</text>
</comment>
<dbReference type="AlphaFoldDB" id="A0A814RLZ9"/>
<gene>
    <name evidence="1" type="ORF">OXX778_LOCUS22656</name>
</gene>